<dbReference type="SUPFAM" id="SSF46689">
    <property type="entry name" value="Homeodomain-like"/>
    <property type="match status" value="1"/>
</dbReference>
<dbReference type="EMBL" id="WUEY01000026">
    <property type="protein sequence ID" value="NEI74182.1"/>
    <property type="molecule type" value="Genomic_DNA"/>
</dbReference>
<evidence type="ECO:0000256" key="7">
    <source>
        <dbReference type="HAMAP-Rule" id="MF_00768"/>
    </source>
</evidence>
<evidence type="ECO:0000313" key="10">
    <source>
        <dbReference type="EMBL" id="NEI74182.1"/>
    </source>
</evidence>
<evidence type="ECO:0000259" key="9">
    <source>
        <dbReference type="PROSITE" id="PS50977"/>
    </source>
</evidence>
<dbReference type="AlphaFoldDB" id="A0A6L9UIH7"/>
<dbReference type="HAMAP" id="MF_00768">
    <property type="entry name" value="HTH_type_BetI"/>
    <property type="match status" value="1"/>
</dbReference>
<comment type="caution">
    <text evidence="10">The sequence shown here is derived from an EMBL/GenBank/DDBJ whole genome shotgun (WGS) entry which is preliminary data.</text>
</comment>
<dbReference type="InterPro" id="IPR009057">
    <property type="entry name" value="Homeodomain-like_sf"/>
</dbReference>
<evidence type="ECO:0000256" key="4">
    <source>
        <dbReference type="ARBA" id="ARBA00023125"/>
    </source>
</evidence>
<reference evidence="10 11" key="1">
    <citation type="submission" date="2019-12" db="EMBL/GenBank/DDBJ databases">
        <title>Rhizobium genotypes associated with high levels of biological nitrogen fixation by grain legumes in a temperate-maritime cropping system.</title>
        <authorList>
            <person name="Maluk M."/>
            <person name="Francesc Ferrando Molina F."/>
            <person name="Lopez Del Egido L."/>
            <person name="Lafos M."/>
            <person name="Langarica-Fuentes A."/>
            <person name="Gebre Yohannes G."/>
            <person name="Young M.W."/>
            <person name="Martin P."/>
            <person name="Gantlett R."/>
            <person name="Kenicer G."/>
            <person name="Hawes C."/>
            <person name="Begg G.S."/>
            <person name="Quilliam R.S."/>
            <person name="Squire G.R."/>
            <person name="Poole P.S."/>
            <person name="Young P.W."/>
            <person name="Iannetta P.M."/>
            <person name="James E.K."/>
        </authorList>
    </citation>
    <scope>NUCLEOTIDE SEQUENCE [LARGE SCALE GENOMIC DNA]</scope>
    <source>
        <strain evidence="10 11">JHI1118</strain>
    </source>
</reference>
<dbReference type="PROSITE" id="PS50977">
    <property type="entry name" value="HTH_TETR_2"/>
    <property type="match status" value="1"/>
</dbReference>
<keyword evidence="3 7" id="KW-0805">Transcription regulation</keyword>
<dbReference type="Gene3D" id="1.10.357.10">
    <property type="entry name" value="Tetracycline Repressor, domain 2"/>
    <property type="match status" value="1"/>
</dbReference>
<dbReference type="GO" id="GO:0000976">
    <property type="term" value="F:transcription cis-regulatory region binding"/>
    <property type="evidence" value="ECO:0007669"/>
    <property type="project" value="TreeGrafter"/>
</dbReference>
<dbReference type="InterPro" id="IPR050109">
    <property type="entry name" value="HTH-type_TetR-like_transc_reg"/>
</dbReference>
<dbReference type="PRINTS" id="PR00455">
    <property type="entry name" value="HTHTETR"/>
</dbReference>
<feature type="domain" description="HTH tetR-type" evidence="9">
    <location>
        <begin position="8"/>
        <end position="68"/>
    </location>
</feature>
<dbReference type="InterPro" id="IPR039538">
    <property type="entry name" value="BetI_C"/>
</dbReference>
<dbReference type="PANTHER" id="PTHR30055">
    <property type="entry name" value="HTH-TYPE TRANSCRIPTIONAL REGULATOR RUTR"/>
    <property type="match status" value="1"/>
</dbReference>
<accession>A0A6L9UIH7</accession>
<comment type="function">
    <text evidence="7">Repressor involved in choline regulation of the bet genes.</text>
</comment>
<dbReference type="NCBIfam" id="NF001978">
    <property type="entry name" value="PRK00767.1"/>
    <property type="match status" value="1"/>
</dbReference>
<proteinExistence type="inferred from homology"/>
<evidence type="ECO:0000256" key="5">
    <source>
        <dbReference type="ARBA" id="ARBA00023163"/>
    </source>
</evidence>
<dbReference type="SUPFAM" id="SSF48498">
    <property type="entry name" value="Tetracyclin repressor-like, C-terminal domain"/>
    <property type="match status" value="1"/>
</dbReference>
<keyword evidence="2 7" id="KW-0678">Repressor</keyword>
<dbReference type="Pfam" id="PF00440">
    <property type="entry name" value="TetR_N"/>
    <property type="match status" value="1"/>
</dbReference>
<dbReference type="GO" id="GO:0045892">
    <property type="term" value="P:negative regulation of DNA-templated transcription"/>
    <property type="evidence" value="ECO:0007669"/>
    <property type="project" value="UniProtKB-UniRule"/>
</dbReference>
<gene>
    <name evidence="7 10" type="primary">betI</name>
    <name evidence="10" type="ORF">GR212_31990</name>
</gene>
<feature type="DNA-binding region" description="H-T-H motif" evidence="7 8">
    <location>
        <begin position="31"/>
        <end position="50"/>
    </location>
</feature>
<evidence type="ECO:0000256" key="2">
    <source>
        <dbReference type="ARBA" id="ARBA00022491"/>
    </source>
</evidence>
<dbReference type="PANTHER" id="PTHR30055:SF234">
    <property type="entry name" value="HTH-TYPE TRANSCRIPTIONAL REGULATOR BETI"/>
    <property type="match status" value="1"/>
</dbReference>
<evidence type="ECO:0000256" key="3">
    <source>
        <dbReference type="ARBA" id="ARBA00023015"/>
    </source>
</evidence>
<dbReference type="Proteomes" id="UP000483035">
    <property type="component" value="Unassembled WGS sequence"/>
</dbReference>
<keyword evidence="5 7" id="KW-0804">Transcription</keyword>
<dbReference type="NCBIfam" id="TIGR03384">
    <property type="entry name" value="betaine_BetI"/>
    <property type="match status" value="1"/>
</dbReference>
<dbReference type="InterPro" id="IPR001647">
    <property type="entry name" value="HTH_TetR"/>
</dbReference>
<protein>
    <recommendedName>
        <fullName evidence="7">HTH-type transcriptional regulator BetI</fullName>
    </recommendedName>
</protein>
<sequence length="202" mass="22785">MRLAKISDIRKRELRRAAFEVLQREGMAGATLEKVAAQAGASKGIVLHYFANKQELFEHAMREANAALRDAVVARLNLARSPLERLEAIIEGNFEERFFQPSVCHAWLALCAEVPREPQLARIQKVIHMRMRSNLMSALVHMLPEEECEAVALGITALIDGLWLRLGLQTERLTSKDALRQMRDYLSHRLPSAFAQSSVADL</sequence>
<evidence type="ECO:0000256" key="8">
    <source>
        <dbReference type="PROSITE-ProRule" id="PRU00335"/>
    </source>
</evidence>
<dbReference type="RefSeq" id="WP_163993193.1">
    <property type="nucleotide sequence ID" value="NZ_WUEY01000026.1"/>
</dbReference>
<dbReference type="Pfam" id="PF13977">
    <property type="entry name" value="TetR_C_6"/>
    <property type="match status" value="1"/>
</dbReference>
<name>A0A6L9UIH7_9HYPH</name>
<dbReference type="GO" id="GO:0003700">
    <property type="term" value="F:DNA-binding transcription factor activity"/>
    <property type="evidence" value="ECO:0007669"/>
    <property type="project" value="UniProtKB-UniRule"/>
</dbReference>
<comment type="pathway">
    <text evidence="1 7">Amine and polyamine biosynthesis; betaine biosynthesis via choline pathway [regulation].</text>
</comment>
<evidence type="ECO:0000256" key="1">
    <source>
        <dbReference type="ARBA" id="ARBA00004719"/>
    </source>
</evidence>
<dbReference type="GO" id="GO:0019285">
    <property type="term" value="P:glycine betaine biosynthetic process from choline"/>
    <property type="evidence" value="ECO:0007669"/>
    <property type="project" value="UniProtKB-UniRule"/>
</dbReference>
<dbReference type="InterPro" id="IPR017757">
    <property type="entry name" value="Tscrpt_rep_BetI"/>
</dbReference>
<dbReference type="InterPro" id="IPR036271">
    <property type="entry name" value="Tet_transcr_reg_TetR-rel_C_sf"/>
</dbReference>
<comment type="function">
    <text evidence="6">Repressor involved in the biosynthesis of the osmoprotectant glycine betaine. It represses transcription of the choline transporter BetT and the genes of BetAB involved in the synthesis of glycine betaine.</text>
</comment>
<dbReference type="UniPathway" id="UPA00529"/>
<evidence type="ECO:0000313" key="11">
    <source>
        <dbReference type="Proteomes" id="UP000483035"/>
    </source>
</evidence>
<keyword evidence="4 7" id="KW-0238">DNA-binding</keyword>
<evidence type="ECO:0000256" key="6">
    <source>
        <dbReference type="ARBA" id="ARBA00024936"/>
    </source>
</evidence>
<organism evidence="10 11">
    <name type="scientific">Rhizobium lusitanum</name>
    <dbReference type="NCBI Taxonomy" id="293958"/>
    <lineage>
        <taxon>Bacteria</taxon>
        <taxon>Pseudomonadati</taxon>
        <taxon>Pseudomonadota</taxon>
        <taxon>Alphaproteobacteria</taxon>
        <taxon>Hyphomicrobiales</taxon>
        <taxon>Rhizobiaceae</taxon>
        <taxon>Rhizobium/Agrobacterium group</taxon>
        <taxon>Rhizobium</taxon>
    </lineage>
</organism>